<sequence length="353" mass="39859">MPSDAVSLPADYAVVLIRLKDQVRTAQYTAQRTVNTQLIELYWSIGHEILRQQDAHAWGSGVVGRLADDLRAEFPTMTGLSRRNLLYMRSFAAGWADLRNVPQPVAHLPWGHIRVLIDKLDEQERRDWYAASAVEFGWSRDVLLNQIKNRTLERTGAAPSNFLDRLPAGDSELAQQIARDPYVFDFLDLTEGAAERDFEQALTDRITQTLAELGAGFAFVGRQVHFEVDRSDFYIDLLFFHVRQLRYVVIELKKGAFEPSFTGQLGFYIALVDDQLRDAALHRPTVGILICGDKSDRIVRYALGRVDSPMAVATYTYESLPPEEQRALPDAQHLIDAIAADGRDDEARRPQSG</sequence>
<dbReference type="Proteomes" id="UP000241085">
    <property type="component" value="Unassembled WGS sequence"/>
</dbReference>
<keyword evidence="4" id="KW-1185">Reference proteome</keyword>
<name>A0A2T4UNV9_9MICO</name>
<evidence type="ECO:0000313" key="4">
    <source>
        <dbReference type="Proteomes" id="UP000241085"/>
    </source>
</evidence>
<dbReference type="PANTHER" id="PTHR30547:SF0">
    <property type="entry name" value="BLR8175 PROTEIN"/>
    <property type="match status" value="1"/>
</dbReference>
<dbReference type="InterPro" id="IPR009362">
    <property type="entry name" value="YhcG_C"/>
</dbReference>
<feature type="domain" description="YhcG PDDEXK nuclease" evidence="1">
    <location>
        <begin position="175"/>
        <end position="321"/>
    </location>
</feature>
<dbReference type="Pfam" id="PF17761">
    <property type="entry name" value="DUF1016_N"/>
    <property type="match status" value="1"/>
</dbReference>
<organism evidence="3 4">
    <name type="scientific">Rathayibacter caricis DSM 15933</name>
    <dbReference type="NCBI Taxonomy" id="1328867"/>
    <lineage>
        <taxon>Bacteria</taxon>
        <taxon>Bacillati</taxon>
        <taxon>Actinomycetota</taxon>
        <taxon>Actinomycetes</taxon>
        <taxon>Micrococcales</taxon>
        <taxon>Microbacteriaceae</taxon>
        <taxon>Rathayibacter</taxon>
    </lineage>
</organism>
<dbReference type="InterPro" id="IPR053148">
    <property type="entry name" value="PD-DEXK-like_domain"/>
</dbReference>
<dbReference type="Gene3D" id="3.40.1350.10">
    <property type="match status" value="1"/>
</dbReference>
<gene>
    <name evidence="3" type="ORF">C1I63_18400</name>
</gene>
<dbReference type="Pfam" id="PF06250">
    <property type="entry name" value="YhcG_C"/>
    <property type="match status" value="1"/>
</dbReference>
<dbReference type="InterPro" id="IPR011856">
    <property type="entry name" value="tRNA_endonuc-like_dom_sf"/>
</dbReference>
<evidence type="ECO:0000259" key="2">
    <source>
        <dbReference type="Pfam" id="PF17761"/>
    </source>
</evidence>
<proteinExistence type="predicted"/>
<accession>A0A2T4UNV9</accession>
<evidence type="ECO:0000259" key="1">
    <source>
        <dbReference type="Pfam" id="PF06250"/>
    </source>
</evidence>
<dbReference type="GO" id="GO:0003676">
    <property type="term" value="F:nucleic acid binding"/>
    <property type="evidence" value="ECO:0007669"/>
    <property type="project" value="InterPro"/>
</dbReference>
<dbReference type="RefSeq" id="WP_107576021.1">
    <property type="nucleotide sequence ID" value="NZ_PZPL01000002.1"/>
</dbReference>
<protein>
    <submittedName>
        <fullName evidence="3">DUF1016 domain-containing protein</fullName>
    </submittedName>
</protein>
<feature type="domain" description="YhcG N-terminal" evidence="2">
    <location>
        <begin position="19"/>
        <end position="154"/>
    </location>
</feature>
<dbReference type="AlphaFoldDB" id="A0A2T4UNV9"/>
<evidence type="ECO:0000313" key="3">
    <source>
        <dbReference type="EMBL" id="PTL71213.1"/>
    </source>
</evidence>
<dbReference type="InterPro" id="IPR041527">
    <property type="entry name" value="YhcG_N"/>
</dbReference>
<reference evidence="3 4" key="1">
    <citation type="submission" date="2018-03" db="EMBL/GenBank/DDBJ databases">
        <title>Bacteriophage NCPPB3778 and a type I-E CRISPR drive the evolution of the US Biological Select Agent, Rathayibacter toxicus.</title>
        <authorList>
            <person name="Davis E.W.II."/>
            <person name="Tabima J.F."/>
            <person name="Weisberg A.J."/>
            <person name="Dantas Lopes L."/>
            <person name="Wiseman M.S."/>
            <person name="Wiseman M.S."/>
            <person name="Pupko T."/>
            <person name="Belcher M.S."/>
            <person name="Sechler A.J."/>
            <person name="Tancos M.A."/>
            <person name="Schroeder B.K."/>
            <person name="Murray T.D."/>
            <person name="Luster D.G."/>
            <person name="Schneider W.L."/>
            <person name="Rogers E."/>
            <person name="Andreote F.D."/>
            <person name="Grunwald N.J."/>
            <person name="Putnam M.L."/>
            <person name="Chang J.H."/>
        </authorList>
    </citation>
    <scope>NUCLEOTIDE SEQUENCE [LARGE SCALE GENOMIC DNA]</scope>
    <source>
        <strain evidence="3 4">DSM 15933</strain>
    </source>
</reference>
<dbReference type="EMBL" id="PZPL01000002">
    <property type="protein sequence ID" value="PTL71213.1"/>
    <property type="molecule type" value="Genomic_DNA"/>
</dbReference>
<dbReference type="PANTHER" id="PTHR30547">
    <property type="entry name" value="UNCHARACTERIZED PROTEIN YHCG-RELATED"/>
    <property type="match status" value="1"/>
</dbReference>
<comment type="caution">
    <text evidence="3">The sequence shown here is derived from an EMBL/GenBank/DDBJ whole genome shotgun (WGS) entry which is preliminary data.</text>
</comment>